<dbReference type="EC" id="2.7.1.11" evidence="10"/>
<feature type="active site" description="Proton acceptor" evidence="10">
    <location>
        <position position="140"/>
    </location>
</feature>
<dbReference type="PRINTS" id="PR00476">
    <property type="entry name" value="PHFRCTKINASE"/>
</dbReference>
<feature type="binding site" evidence="10">
    <location>
        <begin position="115"/>
        <end position="118"/>
    </location>
    <ligand>
        <name>ATP</name>
        <dbReference type="ChEBI" id="CHEBI:30616"/>
    </ligand>
</feature>
<dbReference type="OrthoDB" id="9802503at2"/>
<dbReference type="Gene3D" id="3.40.50.450">
    <property type="match status" value="1"/>
</dbReference>
<feature type="binding site" evidence="10">
    <location>
        <position position="10"/>
    </location>
    <ligand>
        <name>ATP</name>
        <dbReference type="ChEBI" id="CHEBI:30616"/>
    </ligand>
</feature>
<evidence type="ECO:0000256" key="9">
    <source>
        <dbReference type="ARBA" id="ARBA00023152"/>
    </source>
</evidence>
<gene>
    <name evidence="10" type="primary">pfkA</name>
    <name evidence="12" type="ORF">FEM03_22040</name>
</gene>
<comment type="caution">
    <text evidence="12">The sequence shown here is derived from an EMBL/GenBank/DDBJ whole genome shotgun (WGS) entry which is preliminary data.</text>
</comment>
<dbReference type="GO" id="GO:0016208">
    <property type="term" value="F:AMP binding"/>
    <property type="evidence" value="ECO:0007669"/>
    <property type="project" value="TreeGrafter"/>
</dbReference>
<dbReference type="InterPro" id="IPR000023">
    <property type="entry name" value="Phosphofructokinase_dom"/>
</dbReference>
<dbReference type="SUPFAM" id="SSF53784">
    <property type="entry name" value="Phosphofructokinase"/>
    <property type="match status" value="1"/>
</dbReference>
<keyword evidence="9 10" id="KW-0324">Glycolysis</keyword>
<keyword evidence="6 10" id="KW-0479">Metal-binding</keyword>
<evidence type="ECO:0000259" key="11">
    <source>
        <dbReference type="Pfam" id="PF00365"/>
    </source>
</evidence>
<dbReference type="NCBIfam" id="NF002872">
    <property type="entry name" value="PRK03202.1"/>
    <property type="match status" value="1"/>
</dbReference>
<feature type="binding site" evidence="10">
    <location>
        <begin position="74"/>
        <end position="75"/>
    </location>
    <ligand>
        <name>ATP</name>
        <dbReference type="ChEBI" id="CHEBI:30616"/>
    </ligand>
</feature>
<dbReference type="GO" id="GO:0003872">
    <property type="term" value="F:6-phosphofructokinase activity"/>
    <property type="evidence" value="ECO:0007669"/>
    <property type="project" value="UniProtKB-UniRule"/>
</dbReference>
<evidence type="ECO:0000256" key="4">
    <source>
        <dbReference type="ARBA" id="ARBA00022490"/>
    </source>
</evidence>
<dbReference type="GO" id="GO:0006002">
    <property type="term" value="P:fructose 6-phosphate metabolic process"/>
    <property type="evidence" value="ECO:0007669"/>
    <property type="project" value="InterPro"/>
</dbReference>
<dbReference type="GO" id="GO:0070095">
    <property type="term" value="F:fructose-6-phosphate binding"/>
    <property type="evidence" value="ECO:0007669"/>
    <property type="project" value="TreeGrafter"/>
</dbReference>
<evidence type="ECO:0000256" key="3">
    <source>
        <dbReference type="ARBA" id="ARBA00004679"/>
    </source>
</evidence>
<dbReference type="FunFam" id="3.40.50.460:FF:000002">
    <property type="entry name" value="ATP-dependent 6-phosphofructokinase"/>
    <property type="match status" value="1"/>
</dbReference>
<dbReference type="InterPro" id="IPR022953">
    <property type="entry name" value="ATP_PFK"/>
</dbReference>
<comment type="caution">
    <text evidence="10">Lacks conserved residue(s) required for the propagation of feature annotation.</text>
</comment>
<feature type="binding site" evidence="10">
    <location>
        <position position="278"/>
    </location>
    <ligand>
        <name>substrate</name>
        <note>ligand shared between dimeric partners</note>
    </ligand>
</feature>
<evidence type="ECO:0000256" key="7">
    <source>
        <dbReference type="ARBA" id="ARBA00022777"/>
    </source>
</evidence>
<dbReference type="Gene3D" id="3.40.50.460">
    <property type="entry name" value="Phosphofructokinase domain"/>
    <property type="match status" value="1"/>
</dbReference>
<feature type="site" description="Important for substrate specificity; cannot use PPi as phosphoryl donor" evidence="10">
    <location>
        <position position="117"/>
    </location>
</feature>
<dbReference type="GO" id="GO:0046872">
    <property type="term" value="F:metal ion binding"/>
    <property type="evidence" value="ECO:0007669"/>
    <property type="project" value="UniProtKB-KW"/>
</dbReference>
<comment type="subunit">
    <text evidence="10">Homodimer or homotetramer.</text>
</comment>
<comment type="function">
    <text evidence="10">Catalyzes the phosphorylation of D-fructose 6-phosphate to fructose 1,6-bisphosphate by ATP, the first committing step of glycolysis.</text>
</comment>
<evidence type="ECO:0000313" key="13">
    <source>
        <dbReference type="Proteomes" id="UP000306196"/>
    </source>
</evidence>
<dbReference type="InterPro" id="IPR012003">
    <property type="entry name" value="ATP_PFK_prok-type"/>
</dbReference>
<dbReference type="InterPro" id="IPR012829">
    <property type="entry name" value="Phosphofructokinase_III"/>
</dbReference>
<evidence type="ECO:0000256" key="2">
    <source>
        <dbReference type="ARBA" id="ARBA00004496"/>
    </source>
</evidence>
<name>A0A5R8K8H4_9BACT</name>
<dbReference type="PROSITE" id="PS00433">
    <property type="entry name" value="PHOSPHOFRUCTOKINASE"/>
    <property type="match status" value="1"/>
</dbReference>
<dbReference type="UniPathway" id="UPA00109">
    <property type="reaction ID" value="UER00182"/>
</dbReference>
<dbReference type="EMBL" id="VAUV01000022">
    <property type="protein sequence ID" value="TLD68601.1"/>
    <property type="molecule type" value="Genomic_DNA"/>
</dbReference>
<organism evidence="12 13">
    <name type="scientific">Phragmitibacter flavus</name>
    <dbReference type="NCBI Taxonomy" id="2576071"/>
    <lineage>
        <taxon>Bacteria</taxon>
        <taxon>Pseudomonadati</taxon>
        <taxon>Verrucomicrobiota</taxon>
        <taxon>Verrucomicrobiia</taxon>
        <taxon>Verrucomicrobiales</taxon>
        <taxon>Verrucomicrobiaceae</taxon>
        <taxon>Phragmitibacter</taxon>
    </lineage>
</organism>
<dbReference type="PANTHER" id="PTHR13697:SF52">
    <property type="entry name" value="ATP-DEPENDENT 6-PHOSPHOFRUCTOKINASE 3"/>
    <property type="match status" value="1"/>
</dbReference>
<feature type="binding site" description="in other chain" evidence="10">
    <location>
        <begin position="182"/>
        <end position="184"/>
    </location>
    <ligand>
        <name>substrate</name>
        <note>ligand shared between dimeric partners</note>
    </ligand>
</feature>
<accession>A0A5R8K8H4</accession>
<keyword evidence="7 10" id="KW-0418">Kinase</keyword>
<evidence type="ECO:0000256" key="1">
    <source>
        <dbReference type="ARBA" id="ARBA00001946"/>
    </source>
</evidence>
<dbReference type="GO" id="GO:0048029">
    <property type="term" value="F:monosaccharide binding"/>
    <property type="evidence" value="ECO:0007669"/>
    <property type="project" value="TreeGrafter"/>
</dbReference>
<reference evidence="12 13" key="1">
    <citation type="submission" date="2019-05" db="EMBL/GenBank/DDBJ databases">
        <title>Verrucobacter flavum gen. nov., sp. nov. a new member of the family Verrucomicrobiaceae.</title>
        <authorList>
            <person name="Szuroczki S."/>
            <person name="Abbaszade G."/>
            <person name="Szabo A."/>
            <person name="Felfoldi T."/>
            <person name="Schumann P."/>
            <person name="Boka K."/>
            <person name="Keki Z."/>
            <person name="Toumi M."/>
            <person name="Toth E."/>
        </authorList>
    </citation>
    <scope>NUCLEOTIDE SEQUENCE [LARGE SCALE GENOMIC DNA]</scope>
    <source>
        <strain evidence="12 13">MG-N-17</strain>
    </source>
</reference>
<comment type="cofactor">
    <cofactor evidence="1 10">
        <name>Mg(2+)</name>
        <dbReference type="ChEBI" id="CHEBI:18420"/>
    </cofactor>
</comment>
<evidence type="ECO:0000256" key="6">
    <source>
        <dbReference type="ARBA" id="ARBA00022723"/>
    </source>
</evidence>
<dbReference type="RefSeq" id="WP_138088478.1">
    <property type="nucleotide sequence ID" value="NZ_VAUV01000022.1"/>
</dbReference>
<proteinExistence type="inferred from homology"/>
<keyword evidence="13" id="KW-1185">Reference proteome</keyword>
<dbReference type="GO" id="GO:0042802">
    <property type="term" value="F:identical protein binding"/>
    <property type="evidence" value="ECO:0007669"/>
    <property type="project" value="TreeGrafter"/>
</dbReference>
<keyword evidence="8 10" id="KW-0460">Magnesium</keyword>
<feature type="binding site" description="in other chain" evidence="10">
    <location>
        <begin position="284"/>
        <end position="287"/>
    </location>
    <ligand>
        <name>substrate</name>
        <note>ligand shared between dimeric partners</note>
    </ligand>
</feature>
<dbReference type="Pfam" id="PF00365">
    <property type="entry name" value="PFK"/>
    <property type="match status" value="1"/>
</dbReference>
<keyword evidence="5 10" id="KW-0808">Transferase</keyword>
<evidence type="ECO:0000256" key="10">
    <source>
        <dbReference type="HAMAP-Rule" id="MF_01976"/>
    </source>
</evidence>
<feature type="binding site" description="in other chain" evidence="10">
    <location>
        <position position="235"/>
    </location>
    <ligand>
        <name>substrate</name>
        <note>ligand shared between dimeric partners</note>
    </ligand>
</feature>
<keyword evidence="10" id="KW-0067">ATP-binding</keyword>
<feature type="binding site" description="in other chain" evidence="10">
    <location>
        <begin position="138"/>
        <end position="140"/>
    </location>
    <ligand>
        <name>substrate</name>
        <note>ligand shared between dimeric partners</note>
    </ligand>
</feature>
<comment type="catalytic activity">
    <reaction evidence="10">
        <text>beta-D-fructose 6-phosphate + ATP = beta-D-fructose 1,6-bisphosphate + ADP + H(+)</text>
        <dbReference type="Rhea" id="RHEA:16109"/>
        <dbReference type="ChEBI" id="CHEBI:15378"/>
        <dbReference type="ChEBI" id="CHEBI:30616"/>
        <dbReference type="ChEBI" id="CHEBI:32966"/>
        <dbReference type="ChEBI" id="CHEBI:57634"/>
        <dbReference type="ChEBI" id="CHEBI:456216"/>
        <dbReference type="EC" id="2.7.1.11"/>
    </reaction>
</comment>
<evidence type="ECO:0000313" key="12">
    <source>
        <dbReference type="EMBL" id="TLD68601.1"/>
    </source>
</evidence>
<sequence>MRIGILNSGGDCPGLNAVIHGVVGAATELGWEVIGFRNGFEGLLPNGPGHMKLDTEKTLGILSLGGTILGTTNKGNFAAKVGADSTIAKVPKDIIEQARVTIKYLGIEALIVVGGDGSLTTGLQLCEEGIPVVGVPKTIDNDLQATAMTFGFDSAVGMVVEGLDRLRTTAESHQRVMVVEVMGRHAGWIALHGGIGGGADVVLIPEIPFEIEKVAGHVNHVFASGHRSVLIVVAEGAHLEDGKLMGKEEGRANQQMLLGGIGVHVARQVEEMTGHETRDVRLGHLQRGGSPTALDRILGTRFGVKAVSLIKDKQFGRMVNYQSYHVGDVPIEDAVNKLRLVQPDSEVVMAARAVGISFGDR</sequence>
<evidence type="ECO:0000256" key="8">
    <source>
        <dbReference type="ARBA" id="ARBA00022842"/>
    </source>
</evidence>
<keyword evidence="10" id="KW-0547">Nucleotide-binding</keyword>
<dbReference type="PIRSF" id="PIRSF000532">
    <property type="entry name" value="ATP_PFK_prok"/>
    <property type="match status" value="1"/>
</dbReference>
<feature type="binding site" evidence="10">
    <location>
        <position position="175"/>
    </location>
    <ligand>
        <name>substrate</name>
        <note>ligand shared between dimeric partners</note>
    </ligand>
</feature>
<dbReference type="GO" id="GO:0061621">
    <property type="term" value="P:canonical glycolysis"/>
    <property type="evidence" value="ECO:0007669"/>
    <property type="project" value="TreeGrafter"/>
</dbReference>
<comment type="pathway">
    <text evidence="3 10">Carbohydrate degradation; glycolysis; D-glyceraldehyde 3-phosphate and glycerone phosphate from D-glucose: step 3/4.</text>
</comment>
<protein>
    <recommendedName>
        <fullName evidence="10">ATP-dependent 6-phosphofructokinase</fullName>
        <shortName evidence="10">ATP-PFK</shortName>
        <shortName evidence="10">Phosphofructokinase</shortName>
        <ecNumber evidence="10">2.7.1.11</ecNumber>
    </recommendedName>
    <alternativeName>
        <fullName evidence="10">Phosphohexokinase</fullName>
    </alternativeName>
</protein>
<dbReference type="GO" id="GO:0047334">
    <property type="term" value="F:diphosphate-fructose-6-phosphate 1-phosphotransferase activity"/>
    <property type="evidence" value="ECO:0007669"/>
    <property type="project" value="InterPro"/>
</dbReference>
<dbReference type="Proteomes" id="UP000306196">
    <property type="component" value="Unassembled WGS sequence"/>
</dbReference>
<evidence type="ECO:0000256" key="5">
    <source>
        <dbReference type="ARBA" id="ARBA00022679"/>
    </source>
</evidence>
<dbReference type="GO" id="GO:0030388">
    <property type="term" value="P:fructose 1,6-bisphosphate metabolic process"/>
    <property type="evidence" value="ECO:0007669"/>
    <property type="project" value="TreeGrafter"/>
</dbReference>
<dbReference type="GO" id="GO:0005524">
    <property type="term" value="F:ATP binding"/>
    <property type="evidence" value="ECO:0007669"/>
    <property type="project" value="UniProtKB-KW"/>
</dbReference>
<dbReference type="HAMAP" id="MF_01976">
    <property type="entry name" value="Phosphofructokinase_III"/>
    <property type="match status" value="1"/>
</dbReference>
<dbReference type="GO" id="GO:0005945">
    <property type="term" value="C:6-phosphofructokinase complex"/>
    <property type="evidence" value="ECO:0007669"/>
    <property type="project" value="TreeGrafter"/>
</dbReference>
<feature type="binding site" evidence="10">
    <location>
        <position position="116"/>
    </location>
    <ligand>
        <name>Mg(2+)</name>
        <dbReference type="ChEBI" id="CHEBI:18420"/>
        <note>catalytic</note>
    </ligand>
</feature>
<comment type="subcellular location">
    <subcellularLocation>
        <location evidence="2 10">Cytoplasm</location>
    </subcellularLocation>
</comment>
<comment type="similarity">
    <text evidence="10">Belongs to the phosphofructokinase type A (PFKA) family. Mixed-substrate PFK group III subfamily.</text>
</comment>
<feature type="domain" description="Phosphofructokinase" evidence="11">
    <location>
        <begin position="2"/>
        <end position="310"/>
    </location>
</feature>
<keyword evidence="4 10" id="KW-0963">Cytoplasm</keyword>
<dbReference type="InterPro" id="IPR035966">
    <property type="entry name" value="PKF_sf"/>
</dbReference>
<dbReference type="PANTHER" id="PTHR13697">
    <property type="entry name" value="PHOSPHOFRUCTOKINASE"/>
    <property type="match status" value="1"/>
</dbReference>
<dbReference type="AlphaFoldDB" id="A0A5R8K8H4"/>
<dbReference type="InterPro" id="IPR015912">
    <property type="entry name" value="Phosphofructokinase_CS"/>
</dbReference>